<proteinExistence type="inferred from homology"/>
<organism evidence="4">
    <name type="scientific">Selaginella moellendorffii</name>
    <name type="common">Spikemoss</name>
    <dbReference type="NCBI Taxonomy" id="88036"/>
    <lineage>
        <taxon>Eukaryota</taxon>
        <taxon>Viridiplantae</taxon>
        <taxon>Streptophyta</taxon>
        <taxon>Embryophyta</taxon>
        <taxon>Tracheophyta</taxon>
        <taxon>Lycopodiopsida</taxon>
        <taxon>Selaginellales</taxon>
        <taxon>Selaginellaceae</taxon>
        <taxon>Selaginella</taxon>
    </lineage>
</organism>
<dbReference type="Pfam" id="PF00171">
    <property type="entry name" value="Aldedh"/>
    <property type="match status" value="1"/>
</dbReference>
<dbReference type="FunFam" id="3.40.309.10:FF:000001">
    <property type="entry name" value="Mitochondrial aldehyde dehydrogenase 2"/>
    <property type="match status" value="1"/>
</dbReference>
<dbReference type="Gene3D" id="3.40.605.10">
    <property type="entry name" value="Aldehyde Dehydrogenase, Chain A, domain 1"/>
    <property type="match status" value="1"/>
</dbReference>
<dbReference type="InterPro" id="IPR016162">
    <property type="entry name" value="Ald_DH_N"/>
</dbReference>
<dbReference type="Gramene" id="EFJ21134">
    <property type="protein sequence ID" value="EFJ21134"/>
    <property type="gene ID" value="SELMODRAFT_107615"/>
</dbReference>
<reference evidence="3 4" key="1">
    <citation type="journal article" date="2011" name="Science">
        <title>The Selaginella genome identifies genetic changes associated with the evolution of vascular plants.</title>
        <authorList>
            <person name="Banks J.A."/>
            <person name="Nishiyama T."/>
            <person name="Hasebe M."/>
            <person name="Bowman J.L."/>
            <person name="Gribskov M."/>
            <person name="dePamphilis C."/>
            <person name="Albert V.A."/>
            <person name="Aono N."/>
            <person name="Aoyama T."/>
            <person name="Ambrose B.A."/>
            <person name="Ashton N.W."/>
            <person name="Axtell M.J."/>
            <person name="Barker E."/>
            <person name="Barker M.S."/>
            <person name="Bennetzen J.L."/>
            <person name="Bonawitz N.D."/>
            <person name="Chapple C."/>
            <person name="Cheng C."/>
            <person name="Correa L.G."/>
            <person name="Dacre M."/>
            <person name="DeBarry J."/>
            <person name="Dreyer I."/>
            <person name="Elias M."/>
            <person name="Engstrom E.M."/>
            <person name="Estelle M."/>
            <person name="Feng L."/>
            <person name="Finet C."/>
            <person name="Floyd S.K."/>
            <person name="Frommer W.B."/>
            <person name="Fujita T."/>
            <person name="Gramzow L."/>
            <person name="Gutensohn M."/>
            <person name="Harholt J."/>
            <person name="Hattori M."/>
            <person name="Heyl A."/>
            <person name="Hirai T."/>
            <person name="Hiwatashi Y."/>
            <person name="Ishikawa M."/>
            <person name="Iwata M."/>
            <person name="Karol K.G."/>
            <person name="Koehler B."/>
            <person name="Kolukisaoglu U."/>
            <person name="Kubo M."/>
            <person name="Kurata T."/>
            <person name="Lalonde S."/>
            <person name="Li K."/>
            <person name="Li Y."/>
            <person name="Litt A."/>
            <person name="Lyons E."/>
            <person name="Manning G."/>
            <person name="Maruyama T."/>
            <person name="Michael T.P."/>
            <person name="Mikami K."/>
            <person name="Miyazaki S."/>
            <person name="Morinaga S."/>
            <person name="Murata T."/>
            <person name="Mueller-Roeber B."/>
            <person name="Nelson D.R."/>
            <person name="Obara M."/>
            <person name="Oguri Y."/>
            <person name="Olmstead R.G."/>
            <person name="Onodera N."/>
            <person name="Petersen B.L."/>
            <person name="Pils B."/>
            <person name="Prigge M."/>
            <person name="Rensing S.A."/>
            <person name="Riano-Pachon D.M."/>
            <person name="Roberts A.W."/>
            <person name="Sato Y."/>
            <person name="Scheller H.V."/>
            <person name="Schulz B."/>
            <person name="Schulz C."/>
            <person name="Shakirov E.V."/>
            <person name="Shibagaki N."/>
            <person name="Shinohara N."/>
            <person name="Shippen D.E."/>
            <person name="Soerensen I."/>
            <person name="Sotooka R."/>
            <person name="Sugimoto N."/>
            <person name="Sugita M."/>
            <person name="Sumikawa N."/>
            <person name="Tanurdzic M."/>
            <person name="Theissen G."/>
            <person name="Ulvskov P."/>
            <person name="Wakazuki S."/>
            <person name="Weng J.K."/>
            <person name="Willats W.W."/>
            <person name="Wipf D."/>
            <person name="Wolf P.G."/>
            <person name="Yang L."/>
            <person name="Zimmer A.D."/>
            <person name="Zhu Q."/>
            <person name="Mitros T."/>
            <person name="Hellsten U."/>
            <person name="Loque D."/>
            <person name="Otillar R."/>
            <person name="Salamov A."/>
            <person name="Schmutz J."/>
            <person name="Shapiro H."/>
            <person name="Lindquist E."/>
            <person name="Lucas S."/>
            <person name="Rokhsar D."/>
            <person name="Grigoriev I.V."/>
        </authorList>
    </citation>
    <scope>NUCLEOTIDE SEQUENCE [LARGE SCALE GENOMIC DNA]</scope>
</reference>
<dbReference type="PANTHER" id="PTHR11699">
    <property type="entry name" value="ALDEHYDE DEHYDROGENASE-RELATED"/>
    <property type="match status" value="1"/>
</dbReference>
<dbReference type="EMBL" id="GL377600">
    <property type="protein sequence ID" value="EFJ21134.1"/>
    <property type="molecule type" value="Genomic_DNA"/>
</dbReference>
<dbReference type="HOGENOM" id="CLU_005391_1_4_1"/>
<evidence type="ECO:0000256" key="1">
    <source>
        <dbReference type="ARBA" id="ARBA00009986"/>
    </source>
</evidence>
<dbReference type="Gene3D" id="3.40.309.10">
    <property type="entry name" value="Aldehyde Dehydrogenase, Chain A, domain 2"/>
    <property type="match status" value="1"/>
</dbReference>
<feature type="domain" description="Aldehyde dehydrogenase" evidence="2">
    <location>
        <begin position="2"/>
        <end position="190"/>
    </location>
</feature>
<dbReference type="InterPro" id="IPR016163">
    <property type="entry name" value="Ald_DH_C"/>
</dbReference>
<dbReference type="SUPFAM" id="SSF53720">
    <property type="entry name" value="ALDH-like"/>
    <property type="match status" value="1"/>
</dbReference>
<evidence type="ECO:0000313" key="4">
    <source>
        <dbReference type="Proteomes" id="UP000001514"/>
    </source>
</evidence>
<comment type="similarity">
    <text evidence="1">Belongs to the aldehyde dehydrogenase family.</text>
</comment>
<dbReference type="GO" id="GO:0004029">
    <property type="term" value="F:aldehyde dehydrogenase (NAD+) activity"/>
    <property type="evidence" value="ECO:0000318"/>
    <property type="project" value="GO_Central"/>
</dbReference>
<accession>D8S3N1</accession>
<dbReference type="KEGG" id="smo:SELMODRAFT_107615"/>
<dbReference type="InterPro" id="IPR016161">
    <property type="entry name" value="Ald_DH/histidinol_DH"/>
</dbReference>
<sequence>MTCFQGQVCVAASRIFVHESIHDEFIKRSVKLASERVIGDPFKSGVQNGPQVRKYPLFIFRILSGKKEGASLLVGGKRIGEKGFYIQPTIFGDVKQSMKIANEEIFGPVVSVLKFKTLDEAVELANSTHYGLAAAVFSKNIDTVNLLTRSIKSGVVYVNSYLGDGPAVPFGGYKMSGIGRENGYKGLLPYL</sequence>
<dbReference type="InterPro" id="IPR015590">
    <property type="entry name" value="Aldehyde_DH_dom"/>
</dbReference>
<evidence type="ECO:0000259" key="2">
    <source>
        <dbReference type="Pfam" id="PF00171"/>
    </source>
</evidence>
<dbReference type="eggNOG" id="KOG2450">
    <property type="taxonomic scope" value="Eukaryota"/>
</dbReference>
<gene>
    <name evidence="3" type="ORF">SELMODRAFT_107615</name>
</gene>
<dbReference type="InParanoid" id="D8S3N1"/>
<evidence type="ECO:0000313" key="3">
    <source>
        <dbReference type="EMBL" id="EFJ21134.1"/>
    </source>
</evidence>
<dbReference type="STRING" id="88036.D8S3N1"/>
<dbReference type="AlphaFoldDB" id="D8S3N1"/>
<name>D8S3N1_SELML</name>
<keyword evidence="4" id="KW-1185">Reference proteome</keyword>
<dbReference type="OMA" id="CCCAVER"/>
<protein>
    <recommendedName>
        <fullName evidence="2">Aldehyde dehydrogenase domain-containing protein</fullName>
    </recommendedName>
</protein>
<dbReference type="Proteomes" id="UP000001514">
    <property type="component" value="Unassembled WGS sequence"/>
</dbReference>